<evidence type="ECO:0000256" key="1">
    <source>
        <dbReference type="ARBA" id="ARBA00005495"/>
    </source>
</evidence>
<evidence type="ECO:0000313" key="5">
    <source>
        <dbReference type="EMBL" id="ALV07000.1"/>
    </source>
</evidence>
<evidence type="ECO:0000256" key="3">
    <source>
        <dbReference type="ARBA" id="ARBA00022833"/>
    </source>
</evidence>
<name>A0A0U3CE39_9BURK</name>
<organism evidence="5 6">
    <name type="scientific">Roseateles depolymerans</name>
    <dbReference type="NCBI Taxonomy" id="76731"/>
    <lineage>
        <taxon>Bacteria</taxon>
        <taxon>Pseudomonadati</taxon>
        <taxon>Pseudomonadota</taxon>
        <taxon>Betaproteobacteria</taxon>
        <taxon>Burkholderiales</taxon>
        <taxon>Sphaerotilaceae</taxon>
        <taxon>Roseateles</taxon>
    </lineage>
</organism>
<dbReference type="GO" id="GO:0046872">
    <property type="term" value="F:metal ion binding"/>
    <property type="evidence" value="ECO:0007669"/>
    <property type="project" value="UniProtKB-KW"/>
</dbReference>
<dbReference type="GO" id="GO:0016846">
    <property type="term" value="F:carbon-sulfur lyase activity"/>
    <property type="evidence" value="ECO:0007669"/>
    <property type="project" value="InterPro"/>
</dbReference>
<sequence length="172" mass="19126">MSEPMEGMEGGCDCRRVRYRLLSKPIIVHCCHCRWCQRESGGAFAINAMMESDRVVNLGEAPVLVDTPSASGSGQQIARCPHCHVAVWSHYAGSGPLTRFVRVGTLDQPDLLPPDIHIFTSSRQPWFTLPEGVPAFEAYYSPSEIWPAQAKARWEVLMPQIKAYRASRNPAA</sequence>
<proteinExistence type="inferred from homology"/>
<dbReference type="PANTHER" id="PTHR33337">
    <property type="entry name" value="GFA DOMAIN-CONTAINING PROTEIN"/>
    <property type="match status" value="1"/>
</dbReference>
<dbReference type="InterPro" id="IPR011057">
    <property type="entry name" value="Mss4-like_sf"/>
</dbReference>
<dbReference type="STRING" id="76731.RD2015_2534"/>
<dbReference type="PROSITE" id="PS51891">
    <property type="entry name" value="CENP_V_GFA"/>
    <property type="match status" value="1"/>
</dbReference>
<comment type="similarity">
    <text evidence="1">Belongs to the Gfa family.</text>
</comment>
<protein>
    <submittedName>
        <fullName evidence="5">Aldehyde-activating protein</fullName>
    </submittedName>
</protein>
<dbReference type="KEGG" id="rdp:RD2015_2534"/>
<evidence type="ECO:0000313" key="6">
    <source>
        <dbReference type="Proteomes" id="UP000060699"/>
    </source>
</evidence>
<dbReference type="EMBL" id="CP013729">
    <property type="protein sequence ID" value="ALV07000.1"/>
    <property type="molecule type" value="Genomic_DNA"/>
</dbReference>
<keyword evidence="3" id="KW-0862">Zinc</keyword>
<dbReference type="PATRIC" id="fig|76731.3.peg.2593"/>
<dbReference type="AlphaFoldDB" id="A0A0U3CE39"/>
<keyword evidence="2" id="KW-0479">Metal-binding</keyword>
<keyword evidence="6" id="KW-1185">Reference proteome</keyword>
<evidence type="ECO:0000256" key="4">
    <source>
        <dbReference type="ARBA" id="ARBA00023239"/>
    </source>
</evidence>
<dbReference type="Proteomes" id="UP000060699">
    <property type="component" value="Chromosome"/>
</dbReference>
<dbReference type="InterPro" id="IPR006913">
    <property type="entry name" value="CENP-V/GFA"/>
</dbReference>
<reference evidence="5 6" key="1">
    <citation type="submission" date="2015-12" db="EMBL/GenBank/DDBJ databases">
        <title>Complete genome of Roseateles depolymerans KCTC 42856.</title>
        <authorList>
            <person name="Kim K.M."/>
        </authorList>
    </citation>
    <scope>NUCLEOTIDE SEQUENCE [LARGE SCALE GENOMIC DNA]</scope>
    <source>
        <strain evidence="5 6">KCTC 42856</strain>
    </source>
</reference>
<dbReference type="Gene3D" id="3.90.1590.10">
    <property type="entry name" value="glutathione-dependent formaldehyde- activating enzyme (gfa)"/>
    <property type="match status" value="1"/>
</dbReference>
<gene>
    <name evidence="5" type="ORF">RD2015_2534</name>
</gene>
<accession>A0A0U3CE39</accession>
<keyword evidence="4" id="KW-0456">Lyase</keyword>
<dbReference type="OrthoDB" id="327703at2"/>
<dbReference type="RefSeq" id="WP_058935189.1">
    <property type="nucleotide sequence ID" value="NZ_CP013729.1"/>
</dbReference>
<dbReference type="PANTHER" id="PTHR33337:SF33">
    <property type="entry name" value="CENP-V_GFA DOMAIN-CONTAINING PROTEIN"/>
    <property type="match status" value="1"/>
</dbReference>
<evidence type="ECO:0000256" key="2">
    <source>
        <dbReference type="ARBA" id="ARBA00022723"/>
    </source>
</evidence>
<dbReference type="SUPFAM" id="SSF51316">
    <property type="entry name" value="Mss4-like"/>
    <property type="match status" value="1"/>
</dbReference>
<dbReference type="Pfam" id="PF04828">
    <property type="entry name" value="GFA"/>
    <property type="match status" value="1"/>
</dbReference>